<organism evidence="2 3">
    <name type="scientific">Microctonus hyperodae</name>
    <name type="common">Parasitoid wasp</name>
    <dbReference type="NCBI Taxonomy" id="165561"/>
    <lineage>
        <taxon>Eukaryota</taxon>
        <taxon>Metazoa</taxon>
        <taxon>Ecdysozoa</taxon>
        <taxon>Arthropoda</taxon>
        <taxon>Hexapoda</taxon>
        <taxon>Insecta</taxon>
        <taxon>Pterygota</taxon>
        <taxon>Neoptera</taxon>
        <taxon>Endopterygota</taxon>
        <taxon>Hymenoptera</taxon>
        <taxon>Apocrita</taxon>
        <taxon>Ichneumonoidea</taxon>
        <taxon>Braconidae</taxon>
        <taxon>Euphorinae</taxon>
        <taxon>Microctonus</taxon>
    </lineage>
</organism>
<dbReference type="Proteomes" id="UP001168972">
    <property type="component" value="Unassembled WGS sequence"/>
</dbReference>
<gene>
    <name evidence="2" type="ORF">PV327_007654</name>
</gene>
<dbReference type="AlphaFoldDB" id="A0AA39G0Y5"/>
<reference evidence="2" key="2">
    <citation type="submission" date="2023-03" db="EMBL/GenBank/DDBJ databases">
        <authorList>
            <person name="Inwood S.N."/>
            <person name="Skelly J.G."/>
            <person name="Guhlin J."/>
            <person name="Harrop T.W.R."/>
            <person name="Goldson S.G."/>
            <person name="Dearden P.K."/>
        </authorList>
    </citation>
    <scope>NUCLEOTIDE SEQUENCE</scope>
    <source>
        <strain evidence="2">Lincoln</strain>
        <tissue evidence="2">Whole body</tissue>
    </source>
</reference>
<feature type="compositionally biased region" description="Acidic residues" evidence="1">
    <location>
        <begin position="40"/>
        <end position="57"/>
    </location>
</feature>
<dbReference type="EMBL" id="JAQQBR010000004">
    <property type="protein sequence ID" value="KAK0178804.1"/>
    <property type="molecule type" value="Genomic_DNA"/>
</dbReference>
<comment type="caution">
    <text evidence="2">The sequence shown here is derived from an EMBL/GenBank/DDBJ whole genome shotgun (WGS) entry which is preliminary data.</text>
</comment>
<protein>
    <submittedName>
        <fullName evidence="2">Uncharacterized protein</fullName>
    </submittedName>
</protein>
<name>A0AA39G0Y5_MICHY</name>
<reference evidence="2" key="1">
    <citation type="journal article" date="2023" name="bioRxiv">
        <title>Scaffold-level genome assemblies of two parasitoid biocontrol wasps reveal the parthenogenesis mechanism and an associated novel virus.</title>
        <authorList>
            <person name="Inwood S."/>
            <person name="Skelly J."/>
            <person name="Guhlin J."/>
            <person name="Harrop T."/>
            <person name="Goldson S."/>
            <person name="Dearden P."/>
        </authorList>
    </citation>
    <scope>NUCLEOTIDE SEQUENCE</scope>
    <source>
        <strain evidence="2">Lincoln</strain>
        <tissue evidence="2">Whole body</tissue>
    </source>
</reference>
<evidence type="ECO:0000256" key="1">
    <source>
        <dbReference type="SAM" id="MobiDB-lite"/>
    </source>
</evidence>
<sequence length="105" mass="11574">MFLAVNVERPKALMDYAQIVSISYTRMANDVDARLPGRGDDDDDHDDGDGDGKDEEEAMELSNLTLSVIILTIPSLYISSPTGISVARSRLPFWMKGIIIMNVAK</sequence>
<feature type="region of interest" description="Disordered" evidence="1">
    <location>
        <begin position="33"/>
        <end position="57"/>
    </location>
</feature>
<proteinExistence type="predicted"/>
<evidence type="ECO:0000313" key="2">
    <source>
        <dbReference type="EMBL" id="KAK0178804.1"/>
    </source>
</evidence>
<accession>A0AA39G0Y5</accession>
<keyword evidence="3" id="KW-1185">Reference proteome</keyword>
<evidence type="ECO:0000313" key="3">
    <source>
        <dbReference type="Proteomes" id="UP001168972"/>
    </source>
</evidence>